<evidence type="ECO:0000256" key="1">
    <source>
        <dbReference type="SAM" id="MobiDB-lite"/>
    </source>
</evidence>
<accession>A0A6C0JNG2</accession>
<reference evidence="2" key="1">
    <citation type="journal article" date="2020" name="Nature">
        <title>Giant virus diversity and host interactions through global metagenomics.</title>
        <authorList>
            <person name="Schulz F."/>
            <person name="Roux S."/>
            <person name="Paez-Espino D."/>
            <person name="Jungbluth S."/>
            <person name="Walsh D.A."/>
            <person name="Denef V.J."/>
            <person name="McMahon K.D."/>
            <person name="Konstantinidis K.T."/>
            <person name="Eloe-Fadrosh E.A."/>
            <person name="Kyrpides N.C."/>
            <person name="Woyke T."/>
        </authorList>
    </citation>
    <scope>NUCLEOTIDE SEQUENCE</scope>
    <source>
        <strain evidence="2">GVMAG-M-3300027734-16</strain>
    </source>
</reference>
<protein>
    <submittedName>
        <fullName evidence="2">Uncharacterized protein</fullName>
    </submittedName>
</protein>
<feature type="region of interest" description="Disordered" evidence="1">
    <location>
        <begin position="14"/>
        <end position="33"/>
    </location>
</feature>
<organism evidence="2">
    <name type="scientific">viral metagenome</name>
    <dbReference type="NCBI Taxonomy" id="1070528"/>
    <lineage>
        <taxon>unclassified sequences</taxon>
        <taxon>metagenomes</taxon>
        <taxon>organismal metagenomes</taxon>
    </lineage>
</organism>
<dbReference type="AlphaFoldDB" id="A0A6C0JNG2"/>
<sequence>MGFTVTMGCASSLPVVTSGAPTPAPSPKPIRRWPGLCPAEEPHPVPPFINFGGHLGGP</sequence>
<name>A0A6C0JNG2_9ZZZZ</name>
<proteinExistence type="predicted"/>
<dbReference type="EMBL" id="MN740414">
    <property type="protein sequence ID" value="QHU05418.1"/>
    <property type="molecule type" value="Genomic_DNA"/>
</dbReference>
<evidence type="ECO:0000313" key="2">
    <source>
        <dbReference type="EMBL" id="QHU05418.1"/>
    </source>
</evidence>